<dbReference type="Pfam" id="PF00309">
    <property type="entry name" value="Sigma54_AID"/>
    <property type="match status" value="1"/>
</dbReference>
<feature type="non-terminal residue" evidence="1">
    <location>
        <position position="102"/>
    </location>
</feature>
<evidence type="ECO:0008006" key="2">
    <source>
        <dbReference type="Google" id="ProtNLM"/>
    </source>
</evidence>
<accession>A0A0F9FKP4</accession>
<dbReference type="EMBL" id="LAZR01032172">
    <property type="protein sequence ID" value="KKL51647.1"/>
    <property type="molecule type" value="Genomic_DNA"/>
</dbReference>
<organism evidence="1">
    <name type="scientific">marine sediment metagenome</name>
    <dbReference type="NCBI Taxonomy" id="412755"/>
    <lineage>
        <taxon>unclassified sequences</taxon>
        <taxon>metagenomes</taxon>
        <taxon>ecological metagenomes</taxon>
    </lineage>
</organism>
<dbReference type="GO" id="GO:0001216">
    <property type="term" value="F:DNA-binding transcription activator activity"/>
    <property type="evidence" value="ECO:0007669"/>
    <property type="project" value="InterPro"/>
</dbReference>
<evidence type="ECO:0000313" key="1">
    <source>
        <dbReference type="EMBL" id="KKL51647.1"/>
    </source>
</evidence>
<comment type="caution">
    <text evidence="1">The sequence shown here is derived from an EMBL/GenBank/DDBJ whole genome shotgun (WGS) entry which is preliminary data.</text>
</comment>
<protein>
    <recommendedName>
        <fullName evidence="2">RNA polymerase sigma factor 54 core-binding domain-containing protein</fullName>
    </recommendedName>
</protein>
<dbReference type="AlphaFoldDB" id="A0A0F9FKP4"/>
<gene>
    <name evidence="1" type="ORF">LCGC14_2293380</name>
</gene>
<dbReference type="GO" id="GO:0016987">
    <property type="term" value="F:sigma factor activity"/>
    <property type="evidence" value="ECO:0007669"/>
    <property type="project" value="InterPro"/>
</dbReference>
<proteinExistence type="predicted"/>
<dbReference type="InterPro" id="IPR000394">
    <property type="entry name" value="RNA_pol_sigma_54"/>
</dbReference>
<name>A0A0F9FKP4_9ZZZZ</name>
<reference evidence="1" key="1">
    <citation type="journal article" date="2015" name="Nature">
        <title>Complex archaea that bridge the gap between prokaryotes and eukaryotes.</title>
        <authorList>
            <person name="Spang A."/>
            <person name="Saw J.H."/>
            <person name="Jorgensen S.L."/>
            <person name="Zaremba-Niedzwiedzka K."/>
            <person name="Martijn J."/>
            <person name="Lind A.E."/>
            <person name="van Eijk R."/>
            <person name="Schleper C."/>
            <person name="Guy L."/>
            <person name="Ettema T.J."/>
        </authorList>
    </citation>
    <scope>NUCLEOTIDE SEQUENCE</scope>
</reference>
<sequence length="102" mass="11954">MQYQKPVIRQEQRLKMTPQLYQAIKIMALPLQELRTSIQDELERNPALEMIEDNSLVSLDEKAGELKDDYDYFDNSSDPGYSLKKRNNIEDSKRNFIEGVLT</sequence>